<accession>A0A919V1C1</accession>
<keyword evidence="2" id="KW-1185">Reference proteome</keyword>
<evidence type="ECO:0000313" key="1">
    <source>
        <dbReference type="EMBL" id="GII80951.1"/>
    </source>
</evidence>
<reference evidence="1" key="1">
    <citation type="submission" date="2021-01" db="EMBL/GenBank/DDBJ databases">
        <title>Whole genome shotgun sequence of Sphaerisporangium rufum NBRC 109079.</title>
        <authorList>
            <person name="Komaki H."/>
            <person name="Tamura T."/>
        </authorList>
    </citation>
    <scope>NUCLEOTIDE SEQUENCE</scope>
    <source>
        <strain evidence="1">NBRC 109079</strain>
    </source>
</reference>
<comment type="caution">
    <text evidence="1">The sequence shown here is derived from an EMBL/GenBank/DDBJ whole genome shotgun (WGS) entry which is preliminary data.</text>
</comment>
<organism evidence="1 2">
    <name type="scientific">Sphaerisporangium rufum</name>
    <dbReference type="NCBI Taxonomy" id="1381558"/>
    <lineage>
        <taxon>Bacteria</taxon>
        <taxon>Bacillati</taxon>
        <taxon>Actinomycetota</taxon>
        <taxon>Actinomycetes</taxon>
        <taxon>Streptosporangiales</taxon>
        <taxon>Streptosporangiaceae</taxon>
        <taxon>Sphaerisporangium</taxon>
    </lineage>
</organism>
<dbReference type="AlphaFoldDB" id="A0A919V1C1"/>
<gene>
    <name evidence="1" type="ORF">Sru01_59330</name>
</gene>
<dbReference type="EMBL" id="BOOU01000084">
    <property type="protein sequence ID" value="GII80951.1"/>
    <property type="molecule type" value="Genomic_DNA"/>
</dbReference>
<evidence type="ECO:0000313" key="2">
    <source>
        <dbReference type="Proteomes" id="UP000655287"/>
    </source>
</evidence>
<sequence length="132" mass="14912">MEVDIMTRSEFDDIRAHIAAEEGDSEDLLQIARTLLDDLEQARFREATLRTRYLSLLNAARAAIVASEEDTPDSLSLLRHELARRGQLPLGDAGGLTDSTLDDMLDRLESSRRLRPGSRLRRCPSAIRRLPR</sequence>
<protein>
    <submittedName>
        <fullName evidence="1">Uncharacterized protein</fullName>
    </submittedName>
</protein>
<proteinExistence type="predicted"/>
<name>A0A919V1C1_9ACTN</name>
<dbReference type="Proteomes" id="UP000655287">
    <property type="component" value="Unassembled WGS sequence"/>
</dbReference>